<feature type="domain" description="AAA" evidence="2">
    <location>
        <begin position="2"/>
        <end position="55"/>
    </location>
</feature>
<sequence>MTYDAILIDTPPSSPHLIVAGMMAADAVVVPTLLDHLSFDGVGQFLRAYHGVIAKLKVGCAGALIVPSRVDLRFLMQKEVLGRMTSSFGHRHRQARRQYAGARGSTASGSANPHPVPGGSDRAASSVRMGPRASRSAGSTSSFTP</sequence>
<gene>
    <name evidence="3" type="ORF">J3R73_000154</name>
</gene>
<evidence type="ECO:0000313" key="3">
    <source>
        <dbReference type="EMBL" id="MDQ0390362.1"/>
    </source>
</evidence>
<comment type="caution">
    <text evidence="3">The sequence shown here is derived from an EMBL/GenBank/DDBJ whole genome shotgun (WGS) entry which is preliminary data.</text>
</comment>
<dbReference type="Proteomes" id="UP001237448">
    <property type="component" value="Unassembled WGS sequence"/>
</dbReference>
<dbReference type="SUPFAM" id="SSF52540">
    <property type="entry name" value="P-loop containing nucleoside triphosphate hydrolases"/>
    <property type="match status" value="1"/>
</dbReference>
<protein>
    <submittedName>
        <fullName evidence="3">Cellulose biosynthesis protein BcsQ</fullName>
    </submittedName>
</protein>
<dbReference type="RefSeq" id="WP_307421545.1">
    <property type="nucleotide sequence ID" value="NZ_JAUSVK010000001.1"/>
</dbReference>
<organism evidence="3 4">
    <name type="scientific">Labrys monachus</name>
    <dbReference type="NCBI Taxonomy" id="217067"/>
    <lineage>
        <taxon>Bacteria</taxon>
        <taxon>Pseudomonadati</taxon>
        <taxon>Pseudomonadota</taxon>
        <taxon>Alphaproteobacteria</taxon>
        <taxon>Hyphomicrobiales</taxon>
        <taxon>Xanthobacteraceae</taxon>
        <taxon>Labrys</taxon>
    </lineage>
</organism>
<name>A0ABU0F7M3_9HYPH</name>
<evidence type="ECO:0000256" key="1">
    <source>
        <dbReference type="SAM" id="MobiDB-lite"/>
    </source>
</evidence>
<dbReference type="EMBL" id="JAUSVK010000001">
    <property type="protein sequence ID" value="MDQ0390362.1"/>
    <property type="molecule type" value="Genomic_DNA"/>
</dbReference>
<dbReference type="InterPro" id="IPR027417">
    <property type="entry name" value="P-loop_NTPase"/>
</dbReference>
<evidence type="ECO:0000313" key="4">
    <source>
        <dbReference type="Proteomes" id="UP001237448"/>
    </source>
</evidence>
<dbReference type="Pfam" id="PF13614">
    <property type="entry name" value="AAA_31"/>
    <property type="match status" value="1"/>
</dbReference>
<feature type="compositionally biased region" description="Low complexity" evidence="1">
    <location>
        <begin position="97"/>
        <end position="111"/>
    </location>
</feature>
<evidence type="ECO:0000259" key="2">
    <source>
        <dbReference type="Pfam" id="PF13614"/>
    </source>
</evidence>
<dbReference type="CDD" id="cd02042">
    <property type="entry name" value="ParAB_family"/>
    <property type="match status" value="1"/>
</dbReference>
<reference evidence="3 4" key="1">
    <citation type="submission" date="2023-07" db="EMBL/GenBank/DDBJ databases">
        <title>Genomic Encyclopedia of Type Strains, Phase IV (KMG-IV): sequencing the most valuable type-strain genomes for metagenomic binning, comparative biology and taxonomic classification.</title>
        <authorList>
            <person name="Goeker M."/>
        </authorList>
    </citation>
    <scope>NUCLEOTIDE SEQUENCE [LARGE SCALE GENOMIC DNA]</scope>
    <source>
        <strain evidence="3 4">DSM 5896</strain>
    </source>
</reference>
<keyword evidence="4" id="KW-1185">Reference proteome</keyword>
<accession>A0ABU0F7M3</accession>
<feature type="region of interest" description="Disordered" evidence="1">
    <location>
        <begin position="86"/>
        <end position="145"/>
    </location>
</feature>
<dbReference type="InterPro" id="IPR025669">
    <property type="entry name" value="AAA_dom"/>
</dbReference>
<feature type="compositionally biased region" description="Polar residues" evidence="1">
    <location>
        <begin position="136"/>
        <end position="145"/>
    </location>
</feature>
<dbReference type="Gene3D" id="3.40.50.300">
    <property type="entry name" value="P-loop containing nucleotide triphosphate hydrolases"/>
    <property type="match status" value="1"/>
</dbReference>
<proteinExistence type="predicted"/>